<evidence type="ECO:0000256" key="3">
    <source>
        <dbReference type="SAM" id="Phobius"/>
    </source>
</evidence>
<reference evidence="5" key="2">
    <citation type="submission" date="2020-09" db="EMBL/GenBank/DDBJ databases">
        <authorList>
            <person name="Sun Q."/>
            <person name="Ohkuma M."/>
        </authorList>
    </citation>
    <scope>NUCLEOTIDE SEQUENCE</scope>
    <source>
        <strain evidence="5">JCM 3313</strain>
    </source>
</reference>
<reference evidence="5" key="1">
    <citation type="journal article" date="2014" name="Int. J. Syst. Evol. Microbiol.">
        <title>Complete genome sequence of Corynebacterium casei LMG S-19264T (=DSM 44701T), isolated from a smear-ripened cheese.</title>
        <authorList>
            <consortium name="US DOE Joint Genome Institute (JGI-PGF)"/>
            <person name="Walter F."/>
            <person name="Albersmeier A."/>
            <person name="Kalinowski J."/>
            <person name="Ruckert C."/>
        </authorList>
    </citation>
    <scope>NUCLEOTIDE SEQUENCE</scope>
    <source>
        <strain evidence="5">JCM 3313</strain>
    </source>
</reference>
<comment type="caution">
    <text evidence="5">The sequence shown here is derived from an EMBL/GenBank/DDBJ whole genome shotgun (WGS) entry which is preliminary data.</text>
</comment>
<keyword evidence="6" id="KW-1185">Reference proteome</keyword>
<feature type="transmembrane region" description="Helical" evidence="3">
    <location>
        <begin position="93"/>
        <end position="117"/>
    </location>
</feature>
<protein>
    <recommendedName>
        <fullName evidence="4">Cyanobacterial TRADD-N associated 2 transmembrane domain-containing protein</fullName>
    </recommendedName>
</protein>
<keyword evidence="3" id="KW-0472">Membrane</keyword>
<evidence type="ECO:0000313" key="6">
    <source>
        <dbReference type="Proteomes" id="UP000639606"/>
    </source>
</evidence>
<evidence type="ECO:0000256" key="2">
    <source>
        <dbReference type="SAM" id="MobiDB-lite"/>
    </source>
</evidence>
<name>A0A918AIN7_9PSEU</name>
<dbReference type="EMBL" id="BMRG01000002">
    <property type="protein sequence ID" value="GGP43022.1"/>
    <property type="molecule type" value="Genomic_DNA"/>
</dbReference>
<dbReference type="Proteomes" id="UP000639606">
    <property type="component" value="Unassembled WGS sequence"/>
</dbReference>
<feature type="coiled-coil region" evidence="1">
    <location>
        <begin position="116"/>
        <end position="143"/>
    </location>
</feature>
<dbReference type="Pfam" id="PF20712">
    <property type="entry name" value="CyanoTRADDas_TM"/>
    <property type="match status" value="1"/>
</dbReference>
<feature type="domain" description="Cyanobacterial TRADD-N associated 2 transmembrane" evidence="4">
    <location>
        <begin position="56"/>
        <end position="126"/>
    </location>
</feature>
<gene>
    <name evidence="5" type="ORF">GCM10010185_13180</name>
</gene>
<accession>A0A918AIN7</accession>
<evidence type="ECO:0000256" key="1">
    <source>
        <dbReference type="SAM" id="Coils"/>
    </source>
</evidence>
<dbReference type="RefSeq" id="WP_209615599.1">
    <property type="nucleotide sequence ID" value="NZ_BMRG01000002.1"/>
</dbReference>
<dbReference type="AlphaFoldDB" id="A0A918AIN7"/>
<sequence length="204" mass="22047">MGDGDGRGLNENSVVNVFHGNVVQAVHVGARATSNPEGDGYSERRQSFLFNFYNQAFKQAEITFRMSLVFMGIGAIVVLAGGGLALLRGSGPGLNYAALVSSLSGAIIGTCGGAFALHANRARRHLTEQVEKIEKELQSDRRLQQTLQLIEQVDDSTLRDRLKSVTAMRALDVEPDAQAVTSHLLADSTTVTPKALPRDGRRKR</sequence>
<feature type="region of interest" description="Disordered" evidence="2">
    <location>
        <begin position="184"/>
        <end position="204"/>
    </location>
</feature>
<dbReference type="InterPro" id="IPR048567">
    <property type="entry name" value="CyanoTRADDas_TM"/>
</dbReference>
<organism evidence="5 6">
    <name type="scientific">Saccharothrix coeruleofusca</name>
    <dbReference type="NCBI Taxonomy" id="33919"/>
    <lineage>
        <taxon>Bacteria</taxon>
        <taxon>Bacillati</taxon>
        <taxon>Actinomycetota</taxon>
        <taxon>Actinomycetes</taxon>
        <taxon>Pseudonocardiales</taxon>
        <taxon>Pseudonocardiaceae</taxon>
        <taxon>Saccharothrix</taxon>
    </lineage>
</organism>
<evidence type="ECO:0000259" key="4">
    <source>
        <dbReference type="Pfam" id="PF20712"/>
    </source>
</evidence>
<keyword evidence="1" id="KW-0175">Coiled coil</keyword>
<proteinExistence type="predicted"/>
<feature type="transmembrane region" description="Helical" evidence="3">
    <location>
        <begin position="68"/>
        <end position="87"/>
    </location>
</feature>
<keyword evidence="3" id="KW-0812">Transmembrane</keyword>
<keyword evidence="3" id="KW-1133">Transmembrane helix</keyword>
<evidence type="ECO:0000313" key="5">
    <source>
        <dbReference type="EMBL" id="GGP43022.1"/>
    </source>
</evidence>